<proteinExistence type="predicted"/>
<accession>A0A5B0MMU3</accession>
<sequence length="95" mass="10549">MPLRFDGRSINSITHRIVPSRALIGQTSDASSLSPRETQRRVLAPRFPAQKPLAASTGPRHDTAEHARTLSRQTELSGYYRSVELLVTVPPPFID</sequence>
<dbReference type="EMBL" id="VSWC01000144">
    <property type="protein sequence ID" value="KAA1077334.1"/>
    <property type="molecule type" value="Genomic_DNA"/>
</dbReference>
<evidence type="ECO:0000256" key="1">
    <source>
        <dbReference type="SAM" id="MobiDB-lite"/>
    </source>
</evidence>
<keyword evidence="3" id="KW-1185">Reference proteome</keyword>
<organism evidence="2 3">
    <name type="scientific">Puccinia graminis f. sp. tritici</name>
    <dbReference type="NCBI Taxonomy" id="56615"/>
    <lineage>
        <taxon>Eukaryota</taxon>
        <taxon>Fungi</taxon>
        <taxon>Dikarya</taxon>
        <taxon>Basidiomycota</taxon>
        <taxon>Pucciniomycotina</taxon>
        <taxon>Pucciniomycetes</taxon>
        <taxon>Pucciniales</taxon>
        <taxon>Pucciniaceae</taxon>
        <taxon>Puccinia</taxon>
    </lineage>
</organism>
<dbReference type="Proteomes" id="UP000324748">
    <property type="component" value="Unassembled WGS sequence"/>
</dbReference>
<feature type="compositionally biased region" description="Polar residues" evidence="1">
    <location>
        <begin position="25"/>
        <end position="36"/>
    </location>
</feature>
<dbReference type="AlphaFoldDB" id="A0A5B0MMU3"/>
<evidence type="ECO:0000313" key="2">
    <source>
        <dbReference type="EMBL" id="KAA1077334.1"/>
    </source>
</evidence>
<feature type="compositionally biased region" description="Basic and acidic residues" evidence="1">
    <location>
        <begin position="59"/>
        <end position="68"/>
    </location>
</feature>
<evidence type="ECO:0000313" key="3">
    <source>
        <dbReference type="Proteomes" id="UP000324748"/>
    </source>
</evidence>
<protein>
    <submittedName>
        <fullName evidence="2">Uncharacterized protein</fullName>
    </submittedName>
</protein>
<name>A0A5B0MMU3_PUCGR</name>
<gene>
    <name evidence="2" type="ORF">PGT21_003391</name>
</gene>
<comment type="caution">
    <text evidence="2">The sequence shown here is derived from an EMBL/GenBank/DDBJ whole genome shotgun (WGS) entry which is preliminary data.</text>
</comment>
<feature type="region of interest" description="Disordered" evidence="1">
    <location>
        <begin position="24"/>
        <end position="69"/>
    </location>
</feature>
<reference evidence="2 3" key="1">
    <citation type="submission" date="2019-05" db="EMBL/GenBank/DDBJ databases">
        <title>Emergence of the Ug99 lineage of the wheat stem rust pathogen through somatic hybridization.</title>
        <authorList>
            <person name="Li F."/>
            <person name="Upadhyaya N.M."/>
            <person name="Sperschneider J."/>
            <person name="Matny O."/>
            <person name="Nguyen-Phuc H."/>
            <person name="Mago R."/>
            <person name="Raley C."/>
            <person name="Miller M.E."/>
            <person name="Silverstein K.A.T."/>
            <person name="Henningsen E."/>
            <person name="Hirsch C.D."/>
            <person name="Visser B."/>
            <person name="Pretorius Z.A."/>
            <person name="Steffenson B.J."/>
            <person name="Schwessinger B."/>
            <person name="Dodds P.N."/>
            <person name="Figueroa M."/>
        </authorList>
    </citation>
    <scope>NUCLEOTIDE SEQUENCE [LARGE SCALE GENOMIC DNA]</scope>
    <source>
        <strain evidence="2">21-0</strain>
    </source>
</reference>